<name>A0A0E9QJU6_ANGAN</name>
<sequence>MHTSSVCD</sequence>
<accession>A0A0E9QJU6</accession>
<protein>
    <submittedName>
        <fullName evidence="1">Uncharacterized protein</fullName>
    </submittedName>
</protein>
<dbReference type="EMBL" id="GBXM01091528">
    <property type="protein sequence ID" value="JAH17049.1"/>
    <property type="molecule type" value="Transcribed_RNA"/>
</dbReference>
<evidence type="ECO:0000313" key="1">
    <source>
        <dbReference type="EMBL" id="JAH17049.1"/>
    </source>
</evidence>
<reference evidence="1" key="1">
    <citation type="submission" date="2014-11" db="EMBL/GenBank/DDBJ databases">
        <authorList>
            <person name="Amaro Gonzalez C."/>
        </authorList>
    </citation>
    <scope>NUCLEOTIDE SEQUENCE</scope>
</reference>
<proteinExistence type="predicted"/>
<reference evidence="1" key="2">
    <citation type="journal article" date="2015" name="Fish Shellfish Immunol.">
        <title>Early steps in the European eel (Anguilla anguilla)-Vibrio vulnificus interaction in the gills: Role of the RtxA13 toxin.</title>
        <authorList>
            <person name="Callol A."/>
            <person name="Pajuelo D."/>
            <person name="Ebbesson L."/>
            <person name="Teles M."/>
            <person name="MacKenzie S."/>
            <person name="Amaro C."/>
        </authorList>
    </citation>
    <scope>NUCLEOTIDE SEQUENCE</scope>
</reference>
<organism evidence="1">
    <name type="scientific">Anguilla anguilla</name>
    <name type="common">European freshwater eel</name>
    <name type="synonym">Muraena anguilla</name>
    <dbReference type="NCBI Taxonomy" id="7936"/>
    <lineage>
        <taxon>Eukaryota</taxon>
        <taxon>Metazoa</taxon>
        <taxon>Chordata</taxon>
        <taxon>Craniata</taxon>
        <taxon>Vertebrata</taxon>
        <taxon>Euteleostomi</taxon>
        <taxon>Actinopterygii</taxon>
        <taxon>Neopterygii</taxon>
        <taxon>Teleostei</taxon>
        <taxon>Anguilliformes</taxon>
        <taxon>Anguillidae</taxon>
        <taxon>Anguilla</taxon>
    </lineage>
</organism>